<protein>
    <recommendedName>
        <fullName evidence="3 9">Mediator of RNA polymerase II transcription subunit 14</fullName>
    </recommendedName>
    <alternativeName>
        <fullName evidence="8 9">Mediator complex subunit 14</fullName>
    </alternativeName>
</protein>
<proteinExistence type="inferred from homology"/>
<organism evidence="12 13">
    <name type="scientific">Fibroporia radiculosa</name>
    <dbReference type="NCBI Taxonomy" id="599839"/>
    <lineage>
        <taxon>Eukaryota</taxon>
        <taxon>Fungi</taxon>
        <taxon>Dikarya</taxon>
        <taxon>Basidiomycota</taxon>
        <taxon>Agaricomycotina</taxon>
        <taxon>Agaricomycetes</taxon>
        <taxon>Polyporales</taxon>
        <taxon>Fibroporiaceae</taxon>
        <taxon>Fibroporia</taxon>
    </lineage>
</organism>
<dbReference type="InterPro" id="IPR013947">
    <property type="entry name" value="Mediator_Med14"/>
</dbReference>
<accession>J7RVE7</accession>
<dbReference type="AlphaFoldDB" id="J7RVE7"/>
<comment type="function">
    <text evidence="9">Component of the Mediator complex, a coactivator involved in the regulated transcription of nearly all RNA polymerase II-dependent genes. Mediator functions as a bridge to convey information from gene-specific regulatory proteins to the basal RNA polymerase II transcription machinery. Mediator is recruited to promoters by direct interactions with regulatory proteins and serves as a scaffold for the assembly of a functional preinitiation complex with RNA polymerase II and the general transcription factors.</text>
</comment>
<keyword evidence="5 9" id="KW-0010">Activator</keyword>
<evidence type="ECO:0000313" key="13">
    <source>
        <dbReference type="Proteomes" id="UP000006352"/>
    </source>
</evidence>
<dbReference type="OrthoDB" id="205099at2759"/>
<comment type="similarity">
    <text evidence="2 9">Belongs to the Mediator complex subunit 14 family.</text>
</comment>
<dbReference type="EMBL" id="HE796878">
    <property type="protein sequence ID" value="CCL98355.1"/>
    <property type="molecule type" value="Genomic_DNA"/>
</dbReference>
<name>J7RVE7_9APHY</name>
<comment type="subunit">
    <text evidence="9">Component of the Mediator complex.</text>
</comment>
<feature type="domain" description="Mediator complex subunit MED14 N-terminal" evidence="11">
    <location>
        <begin position="42"/>
        <end position="212"/>
    </location>
</feature>
<keyword evidence="4 9" id="KW-0805">Transcription regulation</keyword>
<dbReference type="GeneID" id="24093266"/>
<evidence type="ECO:0000313" key="12">
    <source>
        <dbReference type="EMBL" id="CCL98355.1"/>
    </source>
</evidence>
<dbReference type="GO" id="GO:0070847">
    <property type="term" value="C:core mediator complex"/>
    <property type="evidence" value="ECO:0007669"/>
    <property type="project" value="TreeGrafter"/>
</dbReference>
<reference evidence="12 13" key="1">
    <citation type="journal article" date="2012" name="Appl. Environ. Microbiol.">
        <title>Short-read sequencing for genomic analysis of the brown rot fungus Fibroporia radiculosa.</title>
        <authorList>
            <person name="Tang J.D."/>
            <person name="Perkins A.D."/>
            <person name="Sonstegard T.S."/>
            <person name="Schroeder S.G."/>
            <person name="Burgess S.C."/>
            <person name="Diehl S.V."/>
        </authorList>
    </citation>
    <scope>NUCLEOTIDE SEQUENCE [LARGE SCALE GENOMIC DNA]</scope>
    <source>
        <strain evidence="12 13">TFFH 294</strain>
    </source>
</reference>
<evidence type="ECO:0000256" key="1">
    <source>
        <dbReference type="ARBA" id="ARBA00004123"/>
    </source>
</evidence>
<feature type="region of interest" description="Disordered" evidence="10">
    <location>
        <begin position="1"/>
        <end position="23"/>
    </location>
</feature>
<feature type="region of interest" description="Disordered" evidence="10">
    <location>
        <begin position="734"/>
        <end position="766"/>
    </location>
</feature>
<evidence type="ECO:0000256" key="5">
    <source>
        <dbReference type="ARBA" id="ARBA00023159"/>
    </source>
</evidence>
<dbReference type="Pfam" id="PF08638">
    <property type="entry name" value="Med14"/>
    <property type="match status" value="1"/>
</dbReference>
<dbReference type="FunCoup" id="J7RVE7">
    <property type="interactions" value="15"/>
</dbReference>
<dbReference type="GO" id="GO:0006357">
    <property type="term" value="P:regulation of transcription by RNA polymerase II"/>
    <property type="evidence" value="ECO:0007669"/>
    <property type="project" value="InterPro"/>
</dbReference>
<gene>
    <name evidence="12" type="ORF">FIBRA_00350</name>
</gene>
<evidence type="ECO:0000256" key="2">
    <source>
        <dbReference type="ARBA" id="ARBA00007813"/>
    </source>
</evidence>
<keyword evidence="6 9" id="KW-0804">Transcription</keyword>
<comment type="subcellular location">
    <subcellularLocation>
        <location evidence="1 9">Nucleus</location>
    </subcellularLocation>
</comment>
<keyword evidence="7 9" id="KW-0539">Nucleus</keyword>
<dbReference type="InterPro" id="IPR055122">
    <property type="entry name" value="Med14_N"/>
</dbReference>
<evidence type="ECO:0000259" key="11">
    <source>
        <dbReference type="Pfam" id="PF08638"/>
    </source>
</evidence>
<dbReference type="GO" id="GO:0003712">
    <property type="term" value="F:transcription coregulator activity"/>
    <property type="evidence" value="ECO:0007669"/>
    <property type="project" value="UniProtKB-UniRule"/>
</dbReference>
<keyword evidence="13" id="KW-1185">Reference proteome</keyword>
<feature type="compositionally biased region" description="Polar residues" evidence="10">
    <location>
        <begin position="8"/>
        <end position="20"/>
    </location>
</feature>
<evidence type="ECO:0000256" key="8">
    <source>
        <dbReference type="ARBA" id="ARBA00032007"/>
    </source>
</evidence>
<evidence type="ECO:0000256" key="4">
    <source>
        <dbReference type="ARBA" id="ARBA00023015"/>
    </source>
</evidence>
<dbReference type="GO" id="GO:0016592">
    <property type="term" value="C:mediator complex"/>
    <property type="evidence" value="ECO:0007669"/>
    <property type="project" value="UniProtKB-UniRule"/>
</dbReference>
<dbReference type="Proteomes" id="UP000006352">
    <property type="component" value="Unassembled WGS sequence"/>
</dbReference>
<sequence length="1200" mass="134402">MERAAVNGHNSGPSEGQPYTNGFHDHTMEELERELPVVHDGQVPLGELVSRTVQAIYAELSELAETLPNMSDTARKRTLADWVVQTKRQVVKLYAVVKWARDADVVQKAMNVTAFLMDQNRQFEDAIHGLKYAKDSLDPARLRNHDLLTSLDVLTTGSYRRLPSAIKKLVVPIAPLSDDEVAKTLTDVEAAIRFRLKMTEIIPAEMSQYRIGKALFRYDFGNTELALQLMVALTSSYQNYSRLLFAFGVLRRMMAGFLSMSSFYLLLAEIGLGCKVEWPIFLHRHGSHSSSEFPRKPTGLLKRHITDEADARLAFYLPLLPNQGPPPEKEAPTRPQLPEGVSDAPLVRVFNFLQMMSLSYQLEILWYQAERLRSLGWAEFLRVRMTPNRQSMSISYWMFVSQLNLNLLGPSNVPYRRKSPPHLPGRPAPQRSKIPGLGGTLTISIVRIPTPPKNKANRSPRARVLAELQEKSKLDGGRPSDDIEPLRFEIKWEPEKGALGVMTPFEDIRLPQAELSIDPDNLDIEAILRKVIKRHTEAILNAIKFQLQHAPSTRSIFSPPGEVSLVVEDGVYALRTHLCADEVVIITIDSRTGRLNLRDTGDLAAAGRGRRFALITEKLNESPNLLADALIRLKFTTITDLAEQRANYLGLQSYRTRNFSREELQKLGPSARGMLYIQLAKFPLHYLVLVITDEDFRYALISAEVLQDTMFHDMTMKDIGWLDVRRVHGDQITVTLRNGPHTEPTTGQKRKRDPSDEPDSMDPAEMYTPRFNLETQVLRELYAYCCARVAYYKIEQQFKSRSIPYTIVSSAATAQLPELAHIQSSLAHSIPALCVESSVILSGAPAAEAAMPNIRVIPLNWWSDRQAQVVTCVKLKYVQQPVGKRAGSTVIRPSKRIIYDTTEAIVSFLSEDVDKCVDEFLEEWARVSKMVVIALAEMSRNKKWKGVRLLSFDLQTVEFAYAADYAVSITCTDQLSPTGGSYDMQFSRVCSITDDHPMGRDDQAQYNPHEDLEPFLRNLLRHGRLAPSLQRLVRLLRDTLPIVAELDAISLSAAESGENVDVFPKAAGWFRVLYGDFRHALDFRLMTGGRVAMIDGATSLFFADAPRSSTSAGGSLTKPSKSSHISSSASLDSTALLQPIPDFTTLVEGAARDVLARTSPNRHIAPIDIGVVCSTAAVREVGRVLHERILGRLKSSNGRE</sequence>
<dbReference type="STRING" id="599839.J7RVE7"/>
<dbReference type="PANTHER" id="PTHR12809">
    <property type="entry name" value="MEDIATOR COMPLEX SUBUNIT"/>
    <property type="match status" value="1"/>
</dbReference>
<dbReference type="RefSeq" id="XP_012177638.1">
    <property type="nucleotide sequence ID" value="XM_012322248.1"/>
</dbReference>
<dbReference type="PANTHER" id="PTHR12809:SF2">
    <property type="entry name" value="MEDIATOR OF RNA POLYMERASE II TRANSCRIPTION SUBUNIT 14"/>
    <property type="match status" value="1"/>
</dbReference>
<dbReference type="InParanoid" id="J7RVE7"/>
<evidence type="ECO:0000256" key="7">
    <source>
        <dbReference type="ARBA" id="ARBA00023242"/>
    </source>
</evidence>
<evidence type="ECO:0000256" key="9">
    <source>
        <dbReference type="RuleBase" id="RU365082"/>
    </source>
</evidence>
<dbReference type="HOGENOM" id="CLU_004632_0_0_1"/>
<evidence type="ECO:0000256" key="10">
    <source>
        <dbReference type="SAM" id="MobiDB-lite"/>
    </source>
</evidence>
<evidence type="ECO:0000256" key="6">
    <source>
        <dbReference type="ARBA" id="ARBA00023163"/>
    </source>
</evidence>
<evidence type="ECO:0000256" key="3">
    <source>
        <dbReference type="ARBA" id="ARBA00019619"/>
    </source>
</evidence>